<sequence>MISLRHFNPRPGMPSKLIVRGEDEVMETIPLKCSSLFLKQISTTNLTFPEERRFQTCASVCSDRIHH</sequence>
<protein>
    <submittedName>
        <fullName evidence="1">Uncharacterized protein</fullName>
    </submittedName>
</protein>
<gene>
    <name evidence="1" type="ORF">T11_5594</name>
</gene>
<dbReference type="Proteomes" id="UP000055024">
    <property type="component" value="Unassembled WGS sequence"/>
</dbReference>
<dbReference type="EMBL" id="JYDP01000053">
    <property type="protein sequence ID" value="KRZ11049.1"/>
    <property type="molecule type" value="Genomic_DNA"/>
</dbReference>
<name>A0A0V1HKL4_9BILA</name>
<accession>A0A0V1HKL4</accession>
<comment type="caution">
    <text evidence="1">The sequence shown here is derived from an EMBL/GenBank/DDBJ whole genome shotgun (WGS) entry which is preliminary data.</text>
</comment>
<proteinExistence type="predicted"/>
<evidence type="ECO:0000313" key="1">
    <source>
        <dbReference type="EMBL" id="KRZ11049.1"/>
    </source>
</evidence>
<reference evidence="1 2" key="1">
    <citation type="submission" date="2015-01" db="EMBL/GenBank/DDBJ databases">
        <title>Evolution of Trichinella species and genotypes.</title>
        <authorList>
            <person name="Korhonen P.K."/>
            <person name="Edoardo P."/>
            <person name="Giuseppe L.R."/>
            <person name="Gasser R.B."/>
        </authorList>
    </citation>
    <scope>NUCLEOTIDE SEQUENCE [LARGE SCALE GENOMIC DNA]</scope>
    <source>
        <strain evidence="1">ISS1029</strain>
    </source>
</reference>
<keyword evidence="2" id="KW-1185">Reference proteome</keyword>
<organism evidence="1 2">
    <name type="scientific">Trichinella zimbabwensis</name>
    <dbReference type="NCBI Taxonomy" id="268475"/>
    <lineage>
        <taxon>Eukaryota</taxon>
        <taxon>Metazoa</taxon>
        <taxon>Ecdysozoa</taxon>
        <taxon>Nematoda</taxon>
        <taxon>Enoplea</taxon>
        <taxon>Dorylaimia</taxon>
        <taxon>Trichinellida</taxon>
        <taxon>Trichinellidae</taxon>
        <taxon>Trichinella</taxon>
    </lineage>
</organism>
<evidence type="ECO:0000313" key="2">
    <source>
        <dbReference type="Proteomes" id="UP000055024"/>
    </source>
</evidence>
<dbReference type="AlphaFoldDB" id="A0A0V1HKL4"/>